<feature type="domain" description="Alpha-2-macroglobulin" evidence="12">
    <location>
        <begin position="740"/>
        <end position="830"/>
    </location>
</feature>
<dbReference type="SUPFAM" id="SSF48239">
    <property type="entry name" value="Terpenoid cyclases/Protein prenyltransferases"/>
    <property type="match status" value="1"/>
</dbReference>
<dbReference type="Gene3D" id="1.50.10.20">
    <property type="match status" value="1"/>
</dbReference>
<feature type="domain" description="Alpha-2-macroglobulin bait region" evidence="11">
    <location>
        <begin position="455"/>
        <end position="604"/>
    </location>
</feature>
<proteinExistence type="inferred from homology"/>
<dbReference type="SMART" id="SM01419">
    <property type="entry name" value="Thiol-ester_cl"/>
    <property type="match status" value="1"/>
</dbReference>
<evidence type="ECO:0000256" key="7">
    <source>
        <dbReference type="ARBA" id="ARBA00023157"/>
    </source>
</evidence>
<dbReference type="Pfam" id="PF01835">
    <property type="entry name" value="MG2"/>
    <property type="match status" value="1"/>
</dbReference>
<dbReference type="InterPro" id="IPR011626">
    <property type="entry name" value="Alpha-macroglobulin_TED"/>
</dbReference>
<keyword evidence="8" id="KW-0325">Glycoprotein</keyword>
<evidence type="ECO:0000256" key="10">
    <source>
        <dbReference type="SAM" id="SignalP"/>
    </source>
</evidence>
<dbReference type="InterPro" id="IPR001599">
    <property type="entry name" value="Macroglobln_a2"/>
</dbReference>
<evidence type="ECO:0000256" key="3">
    <source>
        <dbReference type="ARBA" id="ARBA00022525"/>
    </source>
</evidence>
<dbReference type="InterPro" id="IPR019742">
    <property type="entry name" value="MacrogloblnA2_CS"/>
</dbReference>
<evidence type="ECO:0000313" key="14">
    <source>
        <dbReference type="Proteomes" id="UP000515159"/>
    </source>
</evidence>
<dbReference type="KEGG" id="gsh:117350799"/>
<evidence type="ECO:0000256" key="4">
    <source>
        <dbReference type="ARBA" id="ARBA00022690"/>
    </source>
</evidence>
<comment type="similarity">
    <text evidence="2">Belongs to the protease inhibitor I39 (alpha-2-macroglobulin) family.</text>
</comment>
<dbReference type="OrthoDB" id="9998011at2759"/>
<evidence type="ECO:0000313" key="15">
    <source>
        <dbReference type="RefSeq" id="XP_033781313.1"/>
    </source>
</evidence>
<dbReference type="InterPro" id="IPR041555">
    <property type="entry name" value="MG3"/>
</dbReference>
<gene>
    <name evidence="15" type="primary">LOC117350799</name>
</gene>
<dbReference type="GeneID" id="117350799"/>
<evidence type="ECO:0000256" key="9">
    <source>
        <dbReference type="SAM" id="MobiDB-lite"/>
    </source>
</evidence>
<dbReference type="Proteomes" id="UP000515159">
    <property type="component" value="Chromosome 16"/>
</dbReference>
<name>A0A6P8Q2J0_GEOSA</name>
<dbReference type="GO" id="GO:0005615">
    <property type="term" value="C:extracellular space"/>
    <property type="evidence" value="ECO:0007669"/>
    <property type="project" value="InterPro"/>
</dbReference>
<feature type="region of interest" description="Disordered" evidence="9">
    <location>
        <begin position="695"/>
        <end position="734"/>
    </location>
</feature>
<evidence type="ECO:0000256" key="8">
    <source>
        <dbReference type="ARBA" id="ARBA00023180"/>
    </source>
</evidence>
<keyword evidence="14" id="KW-1185">Reference proteome</keyword>
<keyword evidence="3" id="KW-0964">Secreted</keyword>
<dbReference type="Gene3D" id="2.20.130.20">
    <property type="match status" value="1"/>
</dbReference>
<dbReference type="Gene3D" id="2.60.40.1930">
    <property type="match status" value="2"/>
</dbReference>
<dbReference type="Gene3D" id="2.60.120.1540">
    <property type="match status" value="1"/>
</dbReference>
<dbReference type="GO" id="GO:0004867">
    <property type="term" value="F:serine-type endopeptidase inhibitor activity"/>
    <property type="evidence" value="ECO:0007669"/>
    <property type="project" value="UniProtKB-KW"/>
</dbReference>
<evidence type="ECO:0000259" key="11">
    <source>
        <dbReference type="SMART" id="SM01359"/>
    </source>
</evidence>
<feature type="signal peptide" evidence="10">
    <location>
        <begin position="1"/>
        <end position="17"/>
    </location>
</feature>
<dbReference type="PROSITE" id="PS00477">
    <property type="entry name" value="ALPHA_2_MACROGLOBULIN"/>
    <property type="match status" value="1"/>
</dbReference>
<dbReference type="Pfam" id="PF07703">
    <property type="entry name" value="A2M_BRD"/>
    <property type="match status" value="1"/>
</dbReference>
<organism evidence="14 15">
    <name type="scientific">Geotrypetes seraphini</name>
    <name type="common">Gaboon caecilian</name>
    <name type="synonym">Caecilia seraphini</name>
    <dbReference type="NCBI Taxonomy" id="260995"/>
    <lineage>
        <taxon>Eukaryota</taxon>
        <taxon>Metazoa</taxon>
        <taxon>Chordata</taxon>
        <taxon>Craniata</taxon>
        <taxon>Vertebrata</taxon>
        <taxon>Euteleostomi</taxon>
        <taxon>Amphibia</taxon>
        <taxon>Gymnophiona</taxon>
        <taxon>Geotrypetes</taxon>
    </lineage>
</organism>
<keyword evidence="4" id="KW-0646">Protease inhibitor</keyword>
<dbReference type="InterPro" id="IPR008930">
    <property type="entry name" value="Terpenoid_cyclase/PrenylTrfase"/>
</dbReference>
<dbReference type="InterPro" id="IPR036595">
    <property type="entry name" value="A-macroglobulin_rcpt-bd_sf"/>
</dbReference>
<dbReference type="FunFam" id="2.60.40.1930:FF:000001">
    <property type="entry name" value="CD109 isoform 3"/>
    <property type="match status" value="1"/>
</dbReference>
<dbReference type="InterPro" id="IPR011625">
    <property type="entry name" value="A2M_N_BRD"/>
</dbReference>
<evidence type="ECO:0000256" key="6">
    <source>
        <dbReference type="ARBA" id="ARBA00022900"/>
    </source>
</evidence>
<dbReference type="Pfam" id="PF17791">
    <property type="entry name" value="MG3"/>
    <property type="match status" value="1"/>
</dbReference>
<dbReference type="InterPro" id="IPR009048">
    <property type="entry name" value="A-macroglobulin_rcpt-bd"/>
</dbReference>
<dbReference type="SUPFAM" id="SSF81296">
    <property type="entry name" value="E set domains"/>
    <property type="match status" value="1"/>
</dbReference>
<dbReference type="InterPro" id="IPR014756">
    <property type="entry name" value="Ig_E-set"/>
</dbReference>
<accession>A0A6P8Q2J0</accession>
<dbReference type="Gene3D" id="2.60.40.690">
    <property type="entry name" value="Alpha-macroglobulin, receptor-binding domain"/>
    <property type="match status" value="1"/>
</dbReference>
<dbReference type="InterPro" id="IPR040839">
    <property type="entry name" value="MG4"/>
</dbReference>
<dbReference type="SMART" id="SM01361">
    <property type="entry name" value="A2M_recep"/>
    <property type="match status" value="1"/>
</dbReference>
<dbReference type="Gene3D" id="2.60.40.1940">
    <property type="match status" value="1"/>
</dbReference>
<protein>
    <submittedName>
        <fullName evidence="15">Alpha-2-macroglobulin-like</fullName>
    </submittedName>
</protein>
<keyword evidence="5 10" id="KW-0732">Signal</keyword>
<feature type="domain" description="Alpha-macroglobulin receptor-binding" evidence="13">
    <location>
        <begin position="1368"/>
        <end position="1455"/>
    </location>
</feature>
<dbReference type="SMART" id="SM01360">
    <property type="entry name" value="A2M"/>
    <property type="match status" value="1"/>
</dbReference>
<evidence type="ECO:0000259" key="13">
    <source>
        <dbReference type="SMART" id="SM01361"/>
    </source>
</evidence>
<feature type="compositionally biased region" description="Polar residues" evidence="9">
    <location>
        <begin position="712"/>
        <end position="730"/>
    </location>
</feature>
<evidence type="ECO:0000256" key="1">
    <source>
        <dbReference type="ARBA" id="ARBA00004613"/>
    </source>
</evidence>
<reference evidence="15" key="1">
    <citation type="submission" date="2025-08" db="UniProtKB">
        <authorList>
            <consortium name="RefSeq"/>
        </authorList>
    </citation>
    <scope>IDENTIFICATION</scope>
</reference>
<evidence type="ECO:0000256" key="2">
    <source>
        <dbReference type="ARBA" id="ARBA00010952"/>
    </source>
</evidence>
<dbReference type="InParanoid" id="A0A6P8Q2J0"/>
<dbReference type="Pfam" id="PF07678">
    <property type="entry name" value="TED_complement"/>
    <property type="match status" value="1"/>
</dbReference>
<dbReference type="SMART" id="SM01359">
    <property type="entry name" value="A2M_N_2"/>
    <property type="match status" value="1"/>
</dbReference>
<keyword evidence="6" id="KW-0722">Serine protease inhibitor</keyword>
<comment type="subcellular location">
    <subcellularLocation>
        <location evidence="1">Secreted</location>
    </subcellularLocation>
</comment>
<dbReference type="InterPro" id="IPR013783">
    <property type="entry name" value="Ig-like_fold"/>
</dbReference>
<dbReference type="RefSeq" id="XP_033781313.1">
    <property type="nucleotide sequence ID" value="XM_033925422.1"/>
</dbReference>
<feature type="chain" id="PRO_5027575046" evidence="10">
    <location>
        <begin position="18"/>
        <end position="1466"/>
    </location>
</feature>
<dbReference type="InterPro" id="IPR002890">
    <property type="entry name" value="MG2"/>
</dbReference>
<dbReference type="Pfam" id="PF17789">
    <property type="entry name" value="MG4"/>
    <property type="match status" value="1"/>
</dbReference>
<dbReference type="PANTHER" id="PTHR11412:SF173">
    <property type="entry name" value="OVOSTATIN"/>
    <property type="match status" value="1"/>
</dbReference>
<dbReference type="InterPro" id="IPR047565">
    <property type="entry name" value="Alpha-macroglob_thiol-ester_cl"/>
</dbReference>
<keyword evidence="7" id="KW-1015">Disulfide bond</keyword>
<evidence type="ECO:0000259" key="12">
    <source>
        <dbReference type="SMART" id="SM01360"/>
    </source>
</evidence>
<dbReference type="InterPro" id="IPR050473">
    <property type="entry name" value="A2M/Complement_sys"/>
</dbReference>
<dbReference type="Pfam" id="PF00207">
    <property type="entry name" value="A2M"/>
    <property type="match status" value="1"/>
</dbReference>
<dbReference type="Pfam" id="PF07677">
    <property type="entry name" value="A2M_recep"/>
    <property type="match status" value="1"/>
</dbReference>
<evidence type="ECO:0000256" key="5">
    <source>
        <dbReference type="ARBA" id="ARBA00022729"/>
    </source>
</evidence>
<dbReference type="SUPFAM" id="SSF49410">
    <property type="entry name" value="Alpha-macroglobulin receptor domain"/>
    <property type="match status" value="1"/>
</dbReference>
<dbReference type="PANTHER" id="PTHR11412">
    <property type="entry name" value="MACROGLOBULIN / COMPLEMENT"/>
    <property type="match status" value="1"/>
</dbReference>
<sequence length="1466" mass="164906">MGARLFLLGAFLLSALAEDWEPRYMVSIPSLLKSNQTENVCVQFLFSQEEVNITITLELNEQANQIFQATTEANKNYFHCSDFKVPNTEKPQPAYVVISVQGTSTNLHENRNVVIQGFESSAFIMTDKPIYKPGDTVSYRIVTIQPNLQPFNETYSVVYIQDPNGNRIYQWENVESFHGIANGKFILDKDPILGSFSIHAQKQNGEMVSKWVNVEKYVLPRFKMEVTAPKSVLITEKNFTVKACANYTYGEPVQGSVKMEVCRRNYRYYPEGTCNRYREGICEVFSGQLGSDGCFHQLIDTMVFQMERSGLSFNFAVMAELTENGTGVRKTENTFIWISNQMTQLSFNYDIMRQFFRKDIKYQGELTLLNADSSPLANETVELEADGKNVGNFTTGEDGSAFFSLDTSTFSKSRIPLIARYKKAEICNDDFWVMPRYPEATYFISRFYSPSGSFVQIENPRIKEFKCDTTANFKVSYILKQHELAKNMSQFSFYYMVTGRGDIQINGEIPKPQGSSLNGSFDVTFPITSMLAPRATLIVWSFCPSGEVIMDTFNIEVESCLDNKVSLNFSTPVALPGSNVSVLLSAAADSICAIRVTDQSVFLLREEEEFSSRTVFNSLGLWQFYSYWHYGYNVNEPERACVIPKNILKDGIEYEAVPTSYGEGDAYQLARDTGMLIISNSELQKPTVCEREKFPNQPIHDSRPGFGGGSFSEATSARTMMKDQQSSSSVETKRSNFPENWLFIQQSVDGNGKAQISTIVPDTITEWKGDMFCMNEQVGIGISTQANLKVFQVFFIEPNMPYSMVRREDIVLRVNVFNYMPTCIKVKAELTPSEDFQTEPISTENENTGCFCGNDRKTVAWKFIPKTLGHVNITVSAAITHEGPNCDALSSPPTTQRSDTVIRQLLVEPEGIGREVSLSSYVCTKDAPVSIPIDIRLPDNMVPDSARAYMTTFGDILGNIVKNIIELVKLPTGCGEQTLSTFLPNAIAINYLKATGQLTEEILAEGIRNMQAGIQKMMQFRTSDGAYNLFPERRGAIKGNVWLTALTYMAFTQCQKYTFIDEQMQKQTEMAISNRQESNGCFRNNGDLFNSYLEGGVNSDLSLTAYVCIALMESNLTSTHPVVRGALSCLNENVDSVHDIYTQILIYYVYMLAGDEDRSTMLLNKLNAKAIIEKNLMHWERPDKPENEVYPLFYRRAASAEVEMTAYALKAMLLRKPMDDETLQNITRGIRWMVQNMNSNGGFSSTQDTLVGVDTLCRFASLTHVTNGSNQVTVHSGSNTEFEIQTTNSNRLVMQKRDLKNIPGNYTAEVSGNGCVLMQTSVLYNIELANNKPSFDLSVTPTNSCNEITKRTFDLQVNIRYTGPGNSSNMAIFDLTVLTGCKIYESSLDELRRNEHISKIESPEGHFIVYMSKVTHEPFSFIIPMDVDFPVKNQQPRGALIYDYYEDGKNAQVLYNAPCSQTGSSS</sequence>
<dbReference type="Gene3D" id="2.60.40.10">
    <property type="entry name" value="Immunoglobulins"/>
    <property type="match status" value="2"/>
</dbReference>